<evidence type="ECO:0000313" key="4">
    <source>
        <dbReference type="EMBL" id="KNC82738.1"/>
    </source>
</evidence>
<sequence>MTVVIVGSGPVGLCTALSLQQSLEDDTKNTPVSIEVHEKAASNPKARRTGYNLNVTICERGLRALRYVGVADEVIRQSTVVVGVAVHTQHGGVNVFPYDTPGVTEPHQSSGCAKGDTDNKCDPDGGCAVGHRVLFSISRHLLVCILRRRVEMKGIDIVYGSKFICAQEDAAFAANDVHSSASDSHPQPRHRTMSAIFEVSESTATPTKSYSATRVVEGITLLVGADGVHSRVRGCLWGTKHLRNTQASKYAQTHQHVTIVSGGYPNLNTTRSAHNVSNETGKRSKVDIKDICSRRTGARPSVVYTHDVGYREVVLAGKLQAGSTYRNHLQIWCGVKGILLMLLPVKERTDTHIGVYAPLSYLETVSASTLNQDMITCAPELADLSVGPMGLIESTQFGSLHTVVCESIAQNGVILVGDAAHAMPPFLGQGLNSGLDDAYLLAQTISSKAKEKNGLSDEMLMAFSKNRIQDLEVILRKSHALMHVYSDEAVWGGNKIHEAADTSTKVMAREFRTNGSFFEQIAFTSKGYLSALEDSGEALPAPISLIGDLSGTSEHIPITSVAESDRTRPVAIGDHVAIGQVLYQTELVKTTVRILADKTGVVTHIHRTGENEMKNNLPKFVIDGTKQAYATPKTTTDQGFVTHDAQPSVDLAPGTFNKSLFLTTLRTEQLGRQLTSARCSTSTMEMARDVASGSMSGGRCHGHLCVADTMSSGRGRNGKQWRSSIEGNLYTTLIIKKPVQDAVFSEADLCSLQFAAAAAVVAVLRKMGANALIKWPNDIWVSGKKICGILVEADCSNTKRDKEDGDSVVFYVGIGVNLIQSMSFAYGCNEIVENMLNMTNLATGLGYILPTRVNDVSREIFLAELCNEFEPLWTLRLHDVIALHYSSFDLLVGRKIRVRFKNGMEREGMARGIDSVTGQLKMERCNENCGGEDCESKTINYRAHSEVKSATNQQRLCLREVVLVDSSFASVRPIPLETVYIYSSDSTSKLGVELLLRTFARVCDTTEYSIKSISPEELCLGAWRDDAAALVIGGGADLGYLRELSATQCGAEVSDGKAKPDGIEIIRSYVHAGGVYIGVCAGAYMACGRVLFDEGGALEVVGNRPLKFFTGDCVGPVVGEYDYSSEKGARAVKITWTEGDGERDEKGARENTPESDQSAFVYVNGGGAFLVASPSDAGDEDTDRTNLNRSIPKSYEVLARYDSEQIQPAYKGSAAIIFARTDEPTTNGDSGKVLLMGPHLEFHPEYLNADDVYLSRPNCLPRLQKSARQSDRLLQRLLEDKCGLKV</sequence>
<dbReference type="EMBL" id="KQ241897">
    <property type="protein sequence ID" value="KNC82738.1"/>
    <property type="molecule type" value="Genomic_DNA"/>
</dbReference>
<keyword evidence="2" id="KW-0436">Ligase</keyword>
<dbReference type="GO" id="GO:0004077">
    <property type="term" value="F:biotin--[biotin carboxyl-carrier protein] ligase activity"/>
    <property type="evidence" value="ECO:0007669"/>
    <property type="project" value="InterPro"/>
</dbReference>
<evidence type="ECO:0000256" key="1">
    <source>
        <dbReference type="ARBA" id="ARBA00009934"/>
    </source>
</evidence>
<dbReference type="SUPFAM" id="SSF51230">
    <property type="entry name" value="Single hybrid motif"/>
    <property type="match status" value="1"/>
</dbReference>
<dbReference type="InterPro" id="IPR002938">
    <property type="entry name" value="FAD-bd"/>
</dbReference>
<accession>A0A0L0G3G5</accession>
<keyword evidence="5" id="KW-1185">Reference proteome</keyword>
<dbReference type="RefSeq" id="XP_014156640.1">
    <property type="nucleotide sequence ID" value="XM_014301165.1"/>
</dbReference>
<dbReference type="OrthoDB" id="10250105at2759"/>
<dbReference type="Proteomes" id="UP000054560">
    <property type="component" value="Unassembled WGS sequence"/>
</dbReference>
<dbReference type="InterPro" id="IPR004143">
    <property type="entry name" value="BPL_LPL_catalytic"/>
</dbReference>
<dbReference type="InterPro" id="IPR029062">
    <property type="entry name" value="Class_I_gatase-like"/>
</dbReference>
<dbReference type="GO" id="GO:0071949">
    <property type="term" value="F:FAD binding"/>
    <property type="evidence" value="ECO:0007669"/>
    <property type="project" value="InterPro"/>
</dbReference>
<dbReference type="PRINTS" id="PR00420">
    <property type="entry name" value="RNGMNOXGNASE"/>
</dbReference>
<reference evidence="4 5" key="1">
    <citation type="submission" date="2011-02" db="EMBL/GenBank/DDBJ databases">
        <title>The Genome Sequence of Sphaeroforma arctica JP610.</title>
        <authorList>
            <consortium name="The Broad Institute Genome Sequencing Platform"/>
            <person name="Russ C."/>
            <person name="Cuomo C."/>
            <person name="Young S.K."/>
            <person name="Zeng Q."/>
            <person name="Gargeya S."/>
            <person name="Alvarado L."/>
            <person name="Berlin A."/>
            <person name="Chapman S.B."/>
            <person name="Chen Z."/>
            <person name="Freedman E."/>
            <person name="Gellesch M."/>
            <person name="Goldberg J."/>
            <person name="Griggs A."/>
            <person name="Gujja S."/>
            <person name="Heilman E."/>
            <person name="Heiman D."/>
            <person name="Howarth C."/>
            <person name="Mehta T."/>
            <person name="Neiman D."/>
            <person name="Pearson M."/>
            <person name="Roberts A."/>
            <person name="Saif S."/>
            <person name="Shea T."/>
            <person name="Shenoy N."/>
            <person name="Sisk P."/>
            <person name="Stolte C."/>
            <person name="Sykes S."/>
            <person name="White J."/>
            <person name="Yandava C."/>
            <person name="Burger G."/>
            <person name="Gray M.W."/>
            <person name="Holland P.W.H."/>
            <person name="King N."/>
            <person name="Lang F.B.F."/>
            <person name="Roger A.J."/>
            <person name="Ruiz-Trillo I."/>
            <person name="Haas B."/>
            <person name="Nusbaum C."/>
            <person name="Birren B."/>
        </authorList>
    </citation>
    <scope>NUCLEOTIDE SEQUENCE [LARGE SCALE GENOMIC DNA]</scope>
    <source>
        <strain evidence="4 5">JP610</strain>
    </source>
</reference>
<proteinExistence type="inferred from homology"/>
<dbReference type="PANTHER" id="PTHR12835">
    <property type="entry name" value="BIOTIN PROTEIN LIGASE"/>
    <property type="match status" value="1"/>
</dbReference>
<dbReference type="InterPro" id="IPR011053">
    <property type="entry name" value="Single_hybrid_motif"/>
</dbReference>
<evidence type="ECO:0000259" key="3">
    <source>
        <dbReference type="PROSITE" id="PS51733"/>
    </source>
</evidence>
<evidence type="ECO:0000256" key="2">
    <source>
        <dbReference type="ARBA" id="ARBA00022598"/>
    </source>
</evidence>
<dbReference type="InterPro" id="IPR019197">
    <property type="entry name" value="Biotin-prot_ligase_N"/>
</dbReference>
<dbReference type="PANTHER" id="PTHR12835:SF5">
    <property type="entry name" value="BIOTIN--PROTEIN LIGASE"/>
    <property type="match status" value="1"/>
</dbReference>
<feature type="domain" description="BPL/LPL catalytic" evidence="3">
    <location>
        <begin position="659"/>
        <end position="877"/>
    </location>
</feature>
<dbReference type="SUPFAM" id="SSF55681">
    <property type="entry name" value="Class II aaRS and biotin synthetases"/>
    <property type="match status" value="1"/>
</dbReference>
<gene>
    <name evidence="4" type="ORF">SARC_04979</name>
</gene>
<dbReference type="SUPFAM" id="SSF51905">
    <property type="entry name" value="FAD/NAD(P)-binding domain"/>
    <property type="match status" value="1"/>
</dbReference>
<dbReference type="InterPro" id="IPR045864">
    <property type="entry name" value="aa-tRNA-synth_II/BPL/LPL"/>
</dbReference>
<dbReference type="Gene3D" id="3.30.930.10">
    <property type="entry name" value="Bira Bifunctional Protein, Domain 2"/>
    <property type="match status" value="1"/>
</dbReference>
<dbReference type="NCBIfam" id="TIGR00121">
    <property type="entry name" value="birA_ligase"/>
    <property type="match status" value="1"/>
</dbReference>
<dbReference type="STRING" id="667725.A0A0L0G3G5"/>
<dbReference type="PROSITE" id="PS51733">
    <property type="entry name" value="BPL_LPL_CATALYTIC"/>
    <property type="match status" value="1"/>
</dbReference>
<name>A0A0L0G3G5_9EUKA</name>
<dbReference type="Gene3D" id="3.50.50.60">
    <property type="entry name" value="FAD/NAD(P)-binding domain"/>
    <property type="match status" value="2"/>
</dbReference>
<dbReference type="eggNOG" id="KOG1536">
    <property type="taxonomic scope" value="Eukaryota"/>
</dbReference>
<dbReference type="Pfam" id="PF03099">
    <property type="entry name" value="BPL_LplA_LipB"/>
    <property type="match status" value="1"/>
</dbReference>
<organism evidence="4 5">
    <name type="scientific">Sphaeroforma arctica JP610</name>
    <dbReference type="NCBI Taxonomy" id="667725"/>
    <lineage>
        <taxon>Eukaryota</taxon>
        <taxon>Ichthyosporea</taxon>
        <taxon>Ichthyophonida</taxon>
        <taxon>Sphaeroforma</taxon>
    </lineage>
</organism>
<evidence type="ECO:0000313" key="5">
    <source>
        <dbReference type="Proteomes" id="UP000054560"/>
    </source>
</evidence>
<comment type="similarity">
    <text evidence="1">Belongs to the biotin--protein ligase family.</text>
</comment>
<dbReference type="InterPro" id="IPR036188">
    <property type="entry name" value="FAD/NAD-bd_sf"/>
</dbReference>
<dbReference type="SUPFAM" id="SSF52317">
    <property type="entry name" value="Class I glutamine amidotransferase-like"/>
    <property type="match status" value="1"/>
</dbReference>
<dbReference type="InterPro" id="IPR004408">
    <property type="entry name" value="Biotin_CoA_COase_ligase"/>
</dbReference>
<dbReference type="Pfam" id="PF01494">
    <property type="entry name" value="FAD_binding_3"/>
    <property type="match status" value="1"/>
</dbReference>
<dbReference type="Pfam" id="PF09825">
    <property type="entry name" value="BPL_N"/>
    <property type="match status" value="1"/>
</dbReference>
<dbReference type="GO" id="GO:0005737">
    <property type="term" value="C:cytoplasm"/>
    <property type="evidence" value="ECO:0007669"/>
    <property type="project" value="TreeGrafter"/>
</dbReference>
<protein>
    <recommendedName>
        <fullName evidence="3">BPL/LPL catalytic domain-containing protein</fullName>
    </recommendedName>
</protein>
<dbReference type="GeneID" id="25905483"/>